<gene>
    <name evidence="2" type="primary">Aste57867_15599</name>
    <name evidence="1" type="ORF">As57867_015543</name>
    <name evidence="2" type="ORF">ASTE57867_15599</name>
</gene>
<dbReference type="EMBL" id="VJMH01005693">
    <property type="protein sequence ID" value="KAF0693446.1"/>
    <property type="molecule type" value="Genomic_DNA"/>
</dbReference>
<reference evidence="1" key="2">
    <citation type="submission" date="2019-06" db="EMBL/GenBank/DDBJ databases">
        <title>Genomics analysis of Aphanomyces spp. identifies a new class of oomycete effector associated with host adaptation.</title>
        <authorList>
            <person name="Gaulin E."/>
        </authorList>
    </citation>
    <scope>NUCLEOTIDE SEQUENCE</scope>
    <source>
        <strain evidence="1">CBS 578.67</strain>
    </source>
</reference>
<name>A0A485L5D7_9STRA</name>
<sequence>MIRYYLTIVYNRQGRFVDATTMARLVYDELRRTMGQDNHLTVSIFWLSCTSLIKQGLYDNVEQNLVSCVAHFTRAGDAYQVFHFTFGGHAKLGEMYLTVGQFDTARTELNATQTGFNEMDGPTHSYSRALLYTRFFLDALDHPMDSIEAIVATKPS</sequence>
<dbReference type="AlphaFoldDB" id="A0A485L5D7"/>
<accession>A0A485L5D7</accession>
<evidence type="ECO:0000313" key="1">
    <source>
        <dbReference type="EMBL" id="KAF0693446.1"/>
    </source>
</evidence>
<reference evidence="2 3" key="1">
    <citation type="submission" date="2019-03" db="EMBL/GenBank/DDBJ databases">
        <authorList>
            <person name="Gaulin E."/>
            <person name="Dumas B."/>
        </authorList>
    </citation>
    <scope>NUCLEOTIDE SEQUENCE [LARGE SCALE GENOMIC DNA]</scope>
    <source>
        <strain evidence="2">CBS 568.67</strain>
    </source>
</reference>
<proteinExistence type="predicted"/>
<evidence type="ECO:0000313" key="2">
    <source>
        <dbReference type="EMBL" id="VFT92401.1"/>
    </source>
</evidence>
<organism evidence="2 3">
    <name type="scientific">Aphanomyces stellatus</name>
    <dbReference type="NCBI Taxonomy" id="120398"/>
    <lineage>
        <taxon>Eukaryota</taxon>
        <taxon>Sar</taxon>
        <taxon>Stramenopiles</taxon>
        <taxon>Oomycota</taxon>
        <taxon>Saprolegniomycetes</taxon>
        <taxon>Saprolegniales</taxon>
        <taxon>Verrucalvaceae</taxon>
        <taxon>Aphanomyces</taxon>
    </lineage>
</organism>
<evidence type="ECO:0000313" key="3">
    <source>
        <dbReference type="Proteomes" id="UP000332933"/>
    </source>
</evidence>
<dbReference type="Proteomes" id="UP000332933">
    <property type="component" value="Unassembled WGS sequence"/>
</dbReference>
<dbReference type="EMBL" id="CAADRA010005714">
    <property type="protein sequence ID" value="VFT92401.1"/>
    <property type="molecule type" value="Genomic_DNA"/>
</dbReference>
<keyword evidence="3" id="KW-1185">Reference proteome</keyword>
<protein>
    <submittedName>
        <fullName evidence="2">Aste57867_15599 protein</fullName>
    </submittedName>
</protein>